<evidence type="ECO:0000259" key="1">
    <source>
        <dbReference type="Pfam" id="PF18723"/>
    </source>
</evidence>
<accession>A0ABT0YLV3</accession>
<gene>
    <name evidence="2" type="ORF">M8A51_07390</name>
</gene>
<proteinExistence type="predicted"/>
<organism evidence="2 3">
    <name type="scientific">Caldimonas mangrovi</name>
    <dbReference type="NCBI Taxonomy" id="2944811"/>
    <lineage>
        <taxon>Bacteria</taxon>
        <taxon>Pseudomonadati</taxon>
        <taxon>Pseudomonadota</taxon>
        <taxon>Betaproteobacteria</taxon>
        <taxon>Burkholderiales</taxon>
        <taxon>Sphaerotilaceae</taxon>
        <taxon>Caldimonas</taxon>
    </lineage>
</organism>
<reference evidence="2" key="1">
    <citation type="submission" date="2022-05" db="EMBL/GenBank/DDBJ databases">
        <title>Schlegelella sp. nov., isolated from mangrove soil.</title>
        <authorList>
            <person name="Liu Y."/>
            <person name="Ge X."/>
            <person name="Liu W."/>
        </authorList>
    </citation>
    <scope>NUCLEOTIDE SEQUENCE</scope>
    <source>
        <strain evidence="2">S2-27</strain>
    </source>
</reference>
<dbReference type="InterPro" id="IPR040684">
    <property type="entry name" value="HMUDK_hel"/>
</dbReference>
<feature type="domain" description="5-hmdU DNA kinase helical" evidence="1">
    <location>
        <begin position="54"/>
        <end position="334"/>
    </location>
</feature>
<comment type="caution">
    <text evidence="2">The sequence shown here is derived from an EMBL/GenBank/DDBJ whole genome shotgun (WGS) entry which is preliminary data.</text>
</comment>
<dbReference type="EMBL" id="JAMKFE010000003">
    <property type="protein sequence ID" value="MCM5679354.1"/>
    <property type="molecule type" value="Genomic_DNA"/>
</dbReference>
<dbReference type="RefSeq" id="WP_251777546.1">
    <property type="nucleotide sequence ID" value="NZ_JAMKFE010000003.1"/>
</dbReference>
<name>A0ABT0YLV3_9BURK</name>
<dbReference type="Proteomes" id="UP001165541">
    <property type="component" value="Unassembled WGS sequence"/>
</dbReference>
<sequence length="395" mass="44853">MKTVKPKGKVWTLPRKAAGVGPCITSGQSSVVSENVVHAQPAGDHSHLAPLRVTPVYDTYWRFAAERQRVYMQRVAGLPAPWTNDPVISVHKFTNAYRASDRVSQYLIRNVIYRDDLPKSAEEVLFRTLLFKLFNKIETWEMLERTFGAVTLADYDFTRYDRVLTGTKNSGERIYSAAYIMPPGGSAYGHELKHQNHLRLLEQMLSDGLATKLGKLRKMQAGFELLKSYPTIGDFLAYQFIIDINYTELTDFPETEFVVPGPGAKDGLRKCFSDSAGLSEPELIRLMADHQEREFERLGLNFDSLWGRPLQLIDCQNLFCEVDKYARVAHPEVAGISGRSRIKQKFASSGDVPRPWYPPKWGINEKIDADVQVRGSRECAKRGERTLKQFDLALE</sequence>
<dbReference type="Pfam" id="PF18723">
    <property type="entry name" value="HMUDK_hel"/>
    <property type="match status" value="1"/>
</dbReference>
<protein>
    <submittedName>
        <fullName evidence="2">DNA base hypermodification protein</fullName>
    </submittedName>
</protein>
<evidence type="ECO:0000313" key="3">
    <source>
        <dbReference type="Proteomes" id="UP001165541"/>
    </source>
</evidence>
<evidence type="ECO:0000313" key="2">
    <source>
        <dbReference type="EMBL" id="MCM5679354.1"/>
    </source>
</evidence>
<keyword evidence="3" id="KW-1185">Reference proteome</keyword>